<proteinExistence type="predicted"/>
<dbReference type="Proteomes" id="UP001206983">
    <property type="component" value="Unassembled WGS sequence"/>
</dbReference>
<dbReference type="NCBIfam" id="TIGR04213">
    <property type="entry name" value="PGF_pre_PGF"/>
    <property type="match status" value="1"/>
</dbReference>
<evidence type="ECO:0000259" key="2">
    <source>
        <dbReference type="SMART" id="SM00635"/>
    </source>
</evidence>
<sequence>MVFSNYGHIYNENEGIINNAGTLSGIEREDYEGDFFINNAGTINNCTTGIITGLLIGNPVKTVTCTGENVPVTSITVTGAATTVENGKTLQMTATIIPADATNKDVTWSVVAGTCNATVNQAGLLTGTKAGTVTVKATSKDGSGVQSSSAVTVIEIPVTGISLLEATTTVETGKTLQMIATIYPENATNKNVIWSVETITEDAVISETGLLTGKAAGNVTVRVTSVANSNVKDSLNITVTAARTSSSKSGGGGGGSGGSGSSGEKTQNIALKDVSSIFVGKGSVKFDFKDADNDIQYIEYTSLKNSGTITATVEILKDKSTFAASSPEGVIYRHINIWLGKTGYATETNIENPVIGFKVDRNWINDKGINPAPVVLNRYSDGKWNALSTTQTGNNANYYFYQAETPGFSPFAITGVNLDETALRSTSNVTFTADESKSSVGNEAQAENSLRGLSVTVTLLIVSIACFLKRKQ</sequence>
<evidence type="ECO:0000256" key="1">
    <source>
        <dbReference type="SAM" id="MobiDB-lite"/>
    </source>
</evidence>
<name>A0AAE3HC87_9EURY</name>
<dbReference type="SMART" id="SM00635">
    <property type="entry name" value="BID_2"/>
    <property type="match status" value="2"/>
</dbReference>
<feature type="compositionally biased region" description="Gly residues" evidence="1">
    <location>
        <begin position="249"/>
        <end position="261"/>
    </location>
</feature>
<feature type="domain" description="BIG2" evidence="2">
    <location>
        <begin position="71"/>
        <end position="149"/>
    </location>
</feature>
<feature type="region of interest" description="Disordered" evidence="1">
    <location>
        <begin position="243"/>
        <end position="265"/>
    </location>
</feature>
<reference evidence="3 4" key="1">
    <citation type="journal article" date="2011" name="Appl. Environ. Microbiol.">
        <title>Methanogenic archaea isolated from Taiwan's Chelungpu fault.</title>
        <authorList>
            <person name="Wu S.Y."/>
            <person name="Lai M.C."/>
        </authorList>
    </citation>
    <scope>NUCLEOTIDE SEQUENCE [LARGE SCALE GENOMIC DNA]</scope>
    <source>
        <strain evidence="3 4">St545Mb</strain>
    </source>
</reference>
<dbReference type="InterPro" id="IPR003343">
    <property type="entry name" value="Big_2"/>
</dbReference>
<accession>A0AAE3HC87</accession>
<evidence type="ECO:0000313" key="4">
    <source>
        <dbReference type="Proteomes" id="UP001206983"/>
    </source>
</evidence>
<organism evidence="3 4">
    <name type="scientific">Methanolobus chelungpuianus</name>
    <dbReference type="NCBI Taxonomy" id="502115"/>
    <lineage>
        <taxon>Archaea</taxon>
        <taxon>Methanobacteriati</taxon>
        <taxon>Methanobacteriota</taxon>
        <taxon>Stenosarchaea group</taxon>
        <taxon>Methanomicrobia</taxon>
        <taxon>Methanosarcinales</taxon>
        <taxon>Methanosarcinaceae</taxon>
        <taxon>Methanolobus</taxon>
    </lineage>
</organism>
<dbReference type="Pfam" id="PF02368">
    <property type="entry name" value="Big_2"/>
    <property type="match status" value="2"/>
</dbReference>
<dbReference type="InterPro" id="IPR008964">
    <property type="entry name" value="Invasin/intimin_cell_adhesion"/>
</dbReference>
<dbReference type="AlphaFoldDB" id="A0AAE3HC87"/>
<gene>
    <name evidence="3" type="ORF">PV02_10110</name>
</gene>
<dbReference type="EMBL" id="JTEO01000006">
    <property type="protein sequence ID" value="MCQ6963464.1"/>
    <property type="molecule type" value="Genomic_DNA"/>
</dbReference>
<dbReference type="SUPFAM" id="SSF49373">
    <property type="entry name" value="Invasin/intimin cell-adhesion fragments"/>
    <property type="match status" value="2"/>
</dbReference>
<comment type="caution">
    <text evidence="3">The sequence shown here is derived from an EMBL/GenBank/DDBJ whole genome shotgun (WGS) entry which is preliminary data.</text>
</comment>
<dbReference type="InterPro" id="IPR026453">
    <property type="entry name" value="PGF_pre_PGF"/>
</dbReference>
<protein>
    <recommendedName>
        <fullName evidence="2">BIG2 domain-containing protein</fullName>
    </recommendedName>
</protein>
<dbReference type="Gene3D" id="2.60.40.1080">
    <property type="match status" value="2"/>
</dbReference>
<evidence type="ECO:0000313" key="3">
    <source>
        <dbReference type="EMBL" id="MCQ6963464.1"/>
    </source>
</evidence>
<keyword evidence="4" id="KW-1185">Reference proteome</keyword>
<feature type="domain" description="BIG2" evidence="2">
    <location>
        <begin position="157"/>
        <end position="235"/>
    </location>
</feature>